<gene>
    <name evidence="2" type="ORF">A4U43_C01F32230</name>
</gene>
<protein>
    <submittedName>
        <fullName evidence="2">Uncharacterized protein</fullName>
    </submittedName>
</protein>
<keyword evidence="3" id="KW-1185">Reference proteome</keyword>
<dbReference type="EMBL" id="CM007381">
    <property type="protein sequence ID" value="ONK81723.1"/>
    <property type="molecule type" value="Genomic_DNA"/>
</dbReference>
<feature type="compositionally biased region" description="Basic and acidic residues" evidence="1">
    <location>
        <begin position="58"/>
        <end position="75"/>
    </location>
</feature>
<dbReference type="Proteomes" id="UP000243459">
    <property type="component" value="Chromosome 1"/>
</dbReference>
<sequence length="197" mass="22039">MGAGADHKKEEEKYHKVEEKKPEEIKKHGEGGSVMDKIHGDDDEKKHDREKKEKKKKHSEDGKDRLQVRRNDPQRARHQSFAASVTAFPFDPPDPSNYPALAAVPTLYCRLPAISELDTPSDTNPKLDNPISLIYRPLTSSSLPFSSLLDVKDPVSIWTTCLKDWVSAWMKVVGYRLGFGLGLGFDLGVRGGRDVDG</sequence>
<organism evidence="2 3">
    <name type="scientific">Asparagus officinalis</name>
    <name type="common">Garden asparagus</name>
    <dbReference type="NCBI Taxonomy" id="4686"/>
    <lineage>
        <taxon>Eukaryota</taxon>
        <taxon>Viridiplantae</taxon>
        <taxon>Streptophyta</taxon>
        <taxon>Embryophyta</taxon>
        <taxon>Tracheophyta</taxon>
        <taxon>Spermatophyta</taxon>
        <taxon>Magnoliopsida</taxon>
        <taxon>Liliopsida</taxon>
        <taxon>Asparagales</taxon>
        <taxon>Asparagaceae</taxon>
        <taxon>Asparagoideae</taxon>
        <taxon>Asparagus</taxon>
    </lineage>
</organism>
<dbReference type="Gramene" id="ONK81723">
    <property type="protein sequence ID" value="ONK81723"/>
    <property type="gene ID" value="A4U43_C01F32230"/>
</dbReference>
<dbReference type="AlphaFoldDB" id="A0A5P1FVG5"/>
<evidence type="ECO:0000313" key="3">
    <source>
        <dbReference type="Proteomes" id="UP000243459"/>
    </source>
</evidence>
<name>A0A5P1FVG5_ASPOF</name>
<feature type="region of interest" description="Disordered" evidence="1">
    <location>
        <begin position="1"/>
        <end position="78"/>
    </location>
</feature>
<proteinExistence type="predicted"/>
<accession>A0A5P1FVG5</accession>
<feature type="compositionally biased region" description="Basic and acidic residues" evidence="1">
    <location>
        <begin position="1"/>
        <end position="51"/>
    </location>
</feature>
<evidence type="ECO:0000256" key="1">
    <source>
        <dbReference type="SAM" id="MobiDB-lite"/>
    </source>
</evidence>
<reference evidence="3" key="1">
    <citation type="journal article" date="2017" name="Nat. Commun.">
        <title>The asparagus genome sheds light on the origin and evolution of a young Y chromosome.</title>
        <authorList>
            <person name="Harkess A."/>
            <person name="Zhou J."/>
            <person name="Xu C."/>
            <person name="Bowers J.E."/>
            <person name="Van der Hulst R."/>
            <person name="Ayyampalayam S."/>
            <person name="Mercati F."/>
            <person name="Riccardi P."/>
            <person name="McKain M.R."/>
            <person name="Kakrana A."/>
            <person name="Tang H."/>
            <person name="Ray J."/>
            <person name="Groenendijk J."/>
            <person name="Arikit S."/>
            <person name="Mathioni S.M."/>
            <person name="Nakano M."/>
            <person name="Shan H."/>
            <person name="Telgmann-Rauber A."/>
            <person name="Kanno A."/>
            <person name="Yue Z."/>
            <person name="Chen H."/>
            <person name="Li W."/>
            <person name="Chen Y."/>
            <person name="Xu X."/>
            <person name="Zhang Y."/>
            <person name="Luo S."/>
            <person name="Chen H."/>
            <person name="Gao J."/>
            <person name="Mao Z."/>
            <person name="Pires J.C."/>
            <person name="Luo M."/>
            <person name="Kudrna D."/>
            <person name="Wing R.A."/>
            <person name="Meyers B.C."/>
            <person name="Yi K."/>
            <person name="Kong H."/>
            <person name="Lavrijsen P."/>
            <person name="Sunseri F."/>
            <person name="Falavigna A."/>
            <person name="Ye Y."/>
            <person name="Leebens-Mack J.H."/>
            <person name="Chen G."/>
        </authorList>
    </citation>
    <scope>NUCLEOTIDE SEQUENCE [LARGE SCALE GENOMIC DNA]</scope>
    <source>
        <strain evidence="3">cv. DH0086</strain>
    </source>
</reference>
<evidence type="ECO:0000313" key="2">
    <source>
        <dbReference type="EMBL" id="ONK81723.1"/>
    </source>
</evidence>